<proteinExistence type="predicted"/>
<name>A0A9N8HGD0_9STRA</name>
<dbReference type="InterPro" id="IPR035992">
    <property type="entry name" value="Ricin_B-like_lectins"/>
</dbReference>
<feature type="chain" id="PRO_5040204961" description="Ricin B lectin domain-containing protein" evidence="1">
    <location>
        <begin position="17"/>
        <end position="189"/>
    </location>
</feature>
<comment type="caution">
    <text evidence="2">The sequence shown here is derived from an EMBL/GenBank/DDBJ whole genome shotgun (WGS) entry which is preliminary data.</text>
</comment>
<evidence type="ECO:0000256" key="1">
    <source>
        <dbReference type="SAM" id="SignalP"/>
    </source>
</evidence>
<evidence type="ECO:0008006" key="4">
    <source>
        <dbReference type="Google" id="ProtNLM"/>
    </source>
</evidence>
<dbReference type="Proteomes" id="UP001153069">
    <property type="component" value="Unassembled WGS sequence"/>
</dbReference>
<dbReference type="AlphaFoldDB" id="A0A9N8HGD0"/>
<keyword evidence="1" id="KW-0732">Signal</keyword>
<evidence type="ECO:0000313" key="3">
    <source>
        <dbReference type="Proteomes" id="UP001153069"/>
    </source>
</evidence>
<organism evidence="2 3">
    <name type="scientific">Seminavis robusta</name>
    <dbReference type="NCBI Taxonomy" id="568900"/>
    <lineage>
        <taxon>Eukaryota</taxon>
        <taxon>Sar</taxon>
        <taxon>Stramenopiles</taxon>
        <taxon>Ochrophyta</taxon>
        <taxon>Bacillariophyta</taxon>
        <taxon>Bacillariophyceae</taxon>
        <taxon>Bacillariophycidae</taxon>
        <taxon>Naviculales</taxon>
        <taxon>Naviculaceae</taxon>
        <taxon>Seminavis</taxon>
    </lineage>
</organism>
<dbReference type="Gene3D" id="2.80.10.50">
    <property type="match status" value="1"/>
</dbReference>
<protein>
    <recommendedName>
        <fullName evidence="4">Ricin B lectin domain-containing protein</fullName>
    </recommendedName>
</protein>
<dbReference type="EMBL" id="CAICTM010000569">
    <property type="protein sequence ID" value="CAB9513086.1"/>
    <property type="molecule type" value="Genomic_DNA"/>
</dbReference>
<reference evidence="2" key="1">
    <citation type="submission" date="2020-06" db="EMBL/GenBank/DDBJ databases">
        <authorList>
            <consortium name="Plant Systems Biology data submission"/>
        </authorList>
    </citation>
    <scope>NUCLEOTIDE SEQUENCE</scope>
    <source>
        <strain evidence="2">D6</strain>
    </source>
</reference>
<gene>
    <name evidence="2" type="ORF">SEMRO_570_G168560.1</name>
</gene>
<feature type="signal peptide" evidence="1">
    <location>
        <begin position="1"/>
        <end position="16"/>
    </location>
</feature>
<keyword evidence="3" id="KW-1185">Reference proteome</keyword>
<dbReference type="SUPFAM" id="SSF50370">
    <property type="entry name" value="Ricin B-like lectins"/>
    <property type="match status" value="1"/>
</dbReference>
<dbReference type="PROSITE" id="PS50231">
    <property type="entry name" value="RICIN_B_LECTIN"/>
    <property type="match status" value="1"/>
</dbReference>
<accession>A0A9N8HGD0</accession>
<sequence>MKISLLFFAFLAPALGLPPIGKDDWFLLASHAGEGEIQEDCNMNFEEFFCATTQDGASDSGTHVVIQECTFDDVGGWRIEKARGQSGFLLKLGSTYEEPLCMQAGDGDRQARVRVRPCDSDHPLQRWVWDDYTSSCGDDRGAKIKLESNTDLCLTWFGASGVDEGEVRRVIIKPCGELHRERAKGWWAA</sequence>
<evidence type="ECO:0000313" key="2">
    <source>
        <dbReference type="EMBL" id="CAB9513086.1"/>
    </source>
</evidence>